<name>A0ABX3APR7_9FIRM</name>
<evidence type="ECO:0000313" key="1">
    <source>
        <dbReference type="EMBL" id="ODR61179.1"/>
    </source>
</evidence>
<evidence type="ECO:0000313" key="2">
    <source>
        <dbReference type="Proteomes" id="UP000094869"/>
    </source>
</evidence>
<dbReference type="Pfam" id="PF09035">
    <property type="entry name" value="Tn916-Xis"/>
    <property type="match status" value="1"/>
</dbReference>
<dbReference type="EMBL" id="MEHD01000007">
    <property type="protein sequence ID" value="ODR61179.1"/>
    <property type="molecule type" value="Genomic_DNA"/>
</dbReference>
<keyword evidence="2" id="KW-1185">Reference proteome</keyword>
<accession>A0ABX3APR7</accession>
<dbReference type="Gene3D" id="3.90.105.50">
    <property type="match status" value="1"/>
</dbReference>
<dbReference type="RefSeq" id="WP_069410407.1">
    <property type="nucleotide sequence ID" value="NZ_MEHD01000007.1"/>
</dbReference>
<comment type="caution">
    <text evidence="1">The sequence shown here is derived from an EMBL/GenBank/DDBJ whole genome shotgun (WGS) entry which is preliminary data.</text>
</comment>
<sequence length="68" mass="7871">MSNETQVQIQDKFCLTIDEASAYFNIGEKKLRKLVSENLNSGFIIQNGVKFLIKRKKFEEFLNDLTAL</sequence>
<protein>
    <submittedName>
        <fullName evidence="1">Transposase</fullName>
    </submittedName>
</protein>
<organism evidence="1 2">
    <name type="scientific">Eisenbergiella tayi</name>
    <dbReference type="NCBI Taxonomy" id="1432052"/>
    <lineage>
        <taxon>Bacteria</taxon>
        <taxon>Bacillati</taxon>
        <taxon>Bacillota</taxon>
        <taxon>Clostridia</taxon>
        <taxon>Lachnospirales</taxon>
        <taxon>Lachnospiraceae</taxon>
        <taxon>Eisenbergiella</taxon>
    </lineage>
</organism>
<reference evidence="1 2" key="1">
    <citation type="submission" date="2016-08" db="EMBL/GenBank/DDBJ databases">
        <title>Characterization of Isolates of Eisenbergiella tayi Derived from Blood Cultures, Using Whole Genome Sequencing.</title>
        <authorList>
            <person name="Bernier A.-M."/>
            <person name="Burdz T."/>
            <person name="Wiebe D."/>
            <person name="Bernard K."/>
        </authorList>
    </citation>
    <scope>NUCLEOTIDE SEQUENCE [LARGE SCALE GENOMIC DNA]</scope>
    <source>
        <strain evidence="1 2">NML120146</strain>
    </source>
</reference>
<dbReference type="InterPro" id="IPR038148">
    <property type="entry name" value="Tn1545/Tn916_Xis"/>
</dbReference>
<proteinExistence type="predicted"/>
<dbReference type="InterPro" id="IPR015122">
    <property type="entry name" value="Tn916-Xis"/>
</dbReference>
<dbReference type="Proteomes" id="UP000094869">
    <property type="component" value="Unassembled WGS sequence"/>
</dbReference>
<gene>
    <name evidence="1" type="ORF">BEI63_01770</name>
</gene>